<feature type="transmembrane region" description="Helical" evidence="6">
    <location>
        <begin position="330"/>
        <end position="348"/>
    </location>
</feature>
<keyword evidence="4 6" id="KW-1133">Transmembrane helix</keyword>
<reference evidence="8 9" key="1">
    <citation type="submission" date="2018-05" db="EMBL/GenBank/DDBJ databases">
        <title>Genomic Encyclopedia of Type Strains, Phase IV (KMG-IV): sequencing the most valuable type-strain genomes for metagenomic binning, comparative biology and taxonomic classification.</title>
        <authorList>
            <person name="Goeker M."/>
        </authorList>
    </citation>
    <scope>NUCLEOTIDE SEQUENCE [LARGE SCALE GENOMIC DNA]</scope>
    <source>
        <strain evidence="8 9">DSM 45480</strain>
    </source>
</reference>
<feature type="domain" description="ABC3 transporter permease C-terminal" evidence="7">
    <location>
        <begin position="198"/>
        <end position="312"/>
    </location>
</feature>
<feature type="transmembrane region" description="Helical" evidence="6">
    <location>
        <begin position="190"/>
        <end position="213"/>
    </location>
</feature>
<keyword evidence="2" id="KW-1003">Cell membrane</keyword>
<keyword evidence="3 6" id="KW-0812">Transmembrane</keyword>
<protein>
    <submittedName>
        <fullName evidence="8">FtsX-like permease family protein</fullName>
    </submittedName>
</protein>
<feature type="transmembrane region" description="Helical" evidence="6">
    <location>
        <begin position="409"/>
        <end position="430"/>
    </location>
</feature>
<dbReference type="EMBL" id="QGHB01000001">
    <property type="protein sequence ID" value="PWK90262.1"/>
    <property type="molecule type" value="Genomic_DNA"/>
</dbReference>
<comment type="subcellular location">
    <subcellularLocation>
        <location evidence="1">Cell membrane</location>
        <topology evidence="1">Multi-pass membrane protein</topology>
    </subcellularLocation>
</comment>
<evidence type="ECO:0000259" key="7">
    <source>
        <dbReference type="Pfam" id="PF02687"/>
    </source>
</evidence>
<evidence type="ECO:0000313" key="9">
    <source>
        <dbReference type="Proteomes" id="UP000246005"/>
    </source>
</evidence>
<dbReference type="RefSeq" id="WP_233439095.1">
    <property type="nucleotide sequence ID" value="NZ_QGHB01000001.1"/>
</dbReference>
<evidence type="ECO:0000256" key="2">
    <source>
        <dbReference type="ARBA" id="ARBA00022475"/>
    </source>
</evidence>
<dbReference type="GO" id="GO:0005886">
    <property type="term" value="C:plasma membrane"/>
    <property type="evidence" value="ECO:0007669"/>
    <property type="project" value="UniProtKB-SubCell"/>
</dbReference>
<evidence type="ECO:0000256" key="5">
    <source>
        <dbReference type="ARBA" id="ARBA00023136"/>
    </source>
</evidence>
<feature type="transmembrane region" description="Helical" evidence="6">
    <location>
        <begin position="288"/>
        <end position="309"/>
    </location>
</feature>
<dbReference type="Pfam" id="PF02687">
    <property type="entry name" value="FtsX"/>
    <property type="match status" value="2"/>
</dbReference>
<feature type="transmembrane region" description="Helical" evidence="6">
    <location>
        <begin position="712"/>
        <end position="734"/>
    </location>
</feature>
<accession>A0A316I9Q2</accession>
<feature type="transmembrane region" description="Helical" evidence="6">
    <location>
        <begin position="679"/>
        <end position="700"/>
    </location>
</feature>
<feature type="transmembrane region" description="Helical" evidence="6">
    <location>
        <begin position="360"/>
        <end position="381"/>
    </location>
</feature>
<dbReference type="PANTHER" id="PTHR30287:SF1">
    <property type="entry name" value="INNER MEMBRANE PROTEIN"/>
    <property type="match status" value="1"/>
</dbReference>
<keyword evidence="5 6" id="KW-0472">Membrane</keyword>
<evidence type="ECO:0000313" key="8">
    <source>
        <dbReference type="EMBL" id="PWK90262.1"/>
    </source>
</evidence>
<feature type="domain" description="ABC3 transporter permease C-terminal" evidence="7">
    <location>
        <begin position="631"/>
        <end position="739"/>
    </location>
</feature>
<sequence length="749" mass="79105">MKRQRLVCAASDLALGVRLAVGGSRKSWARLALQGVGIGLGVALLLFAASLPNVIDARDDRESARSMATKGNGPAPLLVEEQGHAYRSDYVRGLYLKARTPDAPVPPGIDRLPGDGEIFVSPALGRLLESPAGELLRPRFPQKVVGTIGQAGLQNPNEFQYYAGDSSIKEGENAVYGWGAVQHSRGINSLLWLLSVVGLVVLLFPVLVFVGVATRLAAAQRDRRLAALRLVGAAASRVRLIASGESLAGALAGLVVGFGIFFAVRPFVDRIPISELSAFPSDVMPTPALTLTVIVAVPVLAVFTSLLAMRRTIIEPLGVVRDQKPVRRRVWWRLVPVVAGAALLLSQVGKLTPTEKPNQVPVVLGIVLLMLGIPVLLPWLVERVVFLMKGGTPALQLAVRRLQLDSGTAARVVGGVAVVLAGTVTLQMMLAGVEQEVQGNEKRQAAFNYLSVKPRQSADLNGIAASLEKARGVTGLHRIEQAWGELDRGGYAVINIAPCTALTKQASIPNCTDGKAYAARESTGLPAAQSGDVVTFQESGEKWTVPPVEVIDGPGNIPGLLVTPAAARGLVPLNVEFLAELDPAVPDAAEHARNAMASYSWQLHTYFGGQDDTNEAERVFGVIRRALLAGSLLTLLVAAASLLVVALEQVRERRRPLAVMAASGVPRGTLARSLLWQNALPLAISTVVSLATGIGLGVLVMRVFGAEVAYDWAGIGLITGIVVGLTFAVTALTLPSLRRATGALGLRTE</sequence>
<dbReference type="PANTHER" id="PTHR30287">
    <property type="entry name" value="MEMBRANE COMPONENT OF PREDICTED ABC SUPERFAMILY METABOLITE UPTAKE TRANSPORTER"/>
    <property type="match status" value="1"/>
</dbReference>
<feature type="transmembrane region" description="Helical" evidence="6">
    <location>
        <begin position="249"/>
        <end position="268"/>
    </location>
</feature>
<comment type="caution">
    <text evidence="8">The sequence shown here is derived from an EMBL/GenBank/DDBJ whole genome shotgun (WGS) entry which is preliminary data.</text>
</comment>
<feature type="transmembrane region" description="Helical" evidence="6">
    <location>
        <begin position="626"/>
        <end position="647"/>
    </location>
</feature>
<evidence type="ECO:0000256" key="3">
    <source>
        <dbReference type="ARBA" id="ARBA00022692"/>
    </source>
</evidence>
<dbReference type="AlphaFoldDB" id="A0A316I9Q2"/>
<evidence type="ECO:0000256" key="6">
    <source>
        <dbReference type="SAM" id="Phobius"/>
    </source>
</evidence>
<organism evidence="8 9">
    <name type="scientific">Lentzea atacamensis</name>
    <dbReference type="NCBI Taxonomy" id="531938"/>
    <lineage>
        <taxon>Bacteria</taxon>
        <taxon>Bacillati</taxon>
        <taxon>Actinomycetota</taxon>
        <taxon>Actinomycetes</taxon>
        <taxon>Pseudonocardiales</taxon>
        <taxon>Pseudonocardiaceae</taxon>
        <taxon>Lentzea</taxon>
    </lineage>
</organism>
<evidence type="ECO:0000256" key="1">
    <source>
        <dbReference type="ARBA" id="ARBA00004651"/>
    </source>
</evidence>
<evidence type="ECO:0000256" key="4">
    <source>
        <dbReference type="ARBA" id="ARBA00022989"/>
    </source>
</evidence>
<name>A0A316I9Q2_9PSEU</name>
<gene>
    <name evidence="8" type="ORF">C8D88_101274</name>
</gene>
<dbReference type="InterPro" id="IPR038766">
    <property type="entry name" value="Membrane_comp_ABC_pdt"/>
</dbReference>
<dbReference type="Proteomes" id="UP000246005">
    <property type="component" value="Unassembled WGS sequence"/>
</dbReference>
<feature type="transmembrane region" description="Helical" evidence="6">
    <location>
        <begin position="32"/>
        <end position="55"/>
    </location>
</feature>
<dbReference type="InterPro" id="IPR003838">
    <property type="entry name" value="ABC3_permease_C"/>
</dbReference>
<proteinExistence type="predicted"/>